<dbReference type="Proteomes" id="UP000007110">
    <property type="component" value="Unassembled WGS sequence"/>
</dbReference>
<evidence type="ECO:0000256" key="1">
    <source>
        <dbReference type="SAM" id="MobiDB-lite"/>
    </source>
</evidence>
<dbReference type="GeneID" id="100893493"/>
<evidence type="ECO:0000313" key="3">
    <source>
        <dbReference type="Proteomes" id="UP000007110"/>
    </source>
</evidence>
<proteinExistence type="predicted"/>
<reference evidence="2" key="2">
    <citation type="submission" date="2021-01" db="UniProtKB">
        <authorList>
            <consortium name="EnsemblMetazoa"/>
        </authorList>
    </citation>
    <scope>IDENTIFICATION</scope>
</reference>
<keyword evidence="3" id="KW-1185">Reference proteome</keyword>
<dbReference type="PANTHER" id="PTHR10411">
    <property type="entry name" value="GROWTH ARREST AND DNA DAMAGE-INDUCIBLE PROTEIN GADD45"/>
    <property type="match status" value="1"/>
</dbReference>
<dbReference type="RefSeq" id="XP_003728348.2">
    <property type="nucleotide sequence ID" value="XM_003728300.3"/>
</dbReference>
<evidence type="ECO:0008006" key="4">
    <source>
        <dbReference type="Google" id="ProtNLM"/>
    </source>
</evidence>
<sequence>MEAGYALRNVLVRAKMENRLTCGVYQAARKLEVEPERVMLCIHADLGIVDVAHQLHFALLEAFCSENQIRLLKVGDTTPLEKICEGTVPLTPTSPDSPADFSDLSEPLPRSERAPDFSCVLVDFPEKMDTACTSLFTLYDHLAEDMTFPQITLAT</sequence>
<dbReference type="Gene3D" id="3.30.1330.30">
    <property type="match status" value="1"/>
</dbReference>
<evidence type="ECO:0000313" key="2">
    <source>
        <dbReference type="EnsemblMetazoa" id="XP_003728348"/>
    </source>
</evidence>
<accession>A0A7M7GIB9</accession>
<protein>
    <recommendedName>
        <fullName evidence="4">Ribosomal protein L7Ae/L30e/S12e/Gadd45 domain-containing protein</fullName>
    </recommendedName>
</protein>
<feature type="region of interest" description="Disordered" evidence="1">
    <location>
        <begin position="86"/>
        <end position="110"/>
    </location>
</feature>
<dbReference type="GO" id="GO:0051726">
    <property type="term" value="P:regulation of cell cycle"/>
    <property type="evidence" value="ECO:0007669"/>
    <property type="project" value="InterPro"/>
</dbReference>
<organism evidence="2 3">
    <name type="scientific">Strongylocentrotus purpuratus</name>
    <name type="common">Purple sea urchin</name>
    <dbReference type="NCBI Taxonomy" id="7668"/>
    <lineage>
        <taxon>Eukaryota</taxon>
        <taxon>Metazoa</taxon>
        <taxon>Echinodermata</taxon>
        <taxon>Eleutherozoa</taxon>
        <taxon>Echinozoa</taxon>
        <taxon>Echinoidea</taxon>
        <taxon>Euechinoidea</taxon>
        <taxon>Echinacea</taxon>
        <taxon>Camarodonta</taxon>
        <taxon>Echinidea</taxon>
        <taxon>Strongylocentrotidae</taxon>
        <taxon>Strongylocentrotus</taxon>
    </lineage>
</organism>
<dbReference type="PANTHER" id="PTHR10411:SF8">
    <property type="entry name" value="FI09246P"/>
    <property type="match status" value="1"/>
</dbReference>
<name>A0A7M7GIB9_STRPU</name>
<dbReference type="GO" id="GO:0005634">
    <property type="term" value="C:nucleus"/>
    <property type="evidence" value="ECO:0007669"/>
    <property type="project" value="InterPro"/>
</dbReference>
<dbReference type="AlphaFoldDB" id="A0A7M7GIB9"/>
<reference evidence="3" key="1">
    <citation type="submission" date="2015-02" db="EMBL/GenBank/DDBJ databases">
        <title>Genome sequencing for Strongylocentrotus purpuratus.</title>
        <authorList>
            <person name="Murali S."/>
            <person name="Liu Y."/>
            <person name="Vee V."/>
            <person name="English A."/>
            <person name="Wang M."/>
            <person name="Skinner E."/>
            <person name="Han Y."/>
            <person name="Muzny D.M."/>
            <person name="Worley K.C."/>
            <person name="Gibbs R.A."/>
        </authorList>
    </citation>
    <scope>NUCLEOTIDE SEQUENCE</scope>
</reference>
<dbReference type="InterPro" id="IPR024824">
    <property type="entry name" value="GADD45"/>
</dbReference>
<dbReference type="InterPro" id="IPR029064">
    <property type="entry name" value="Ribosomal_eL30-like_sf"/>
</dbReference>
<dbReference type="EnsemblMetazoa" id="XM_003728300">
    <property type="protein sequence ID" value="XP_003728348"/>
    <property type="gene ID" value="LOC100893493"/>
</dbReference>